<dbReference type="RefSeq" id="WP_013445073.1">
    <property type="nucleotide sequence ID" value="NC_014734.1"/>
</dbReference>
<evidence type="ECO:0008006" key="4">
    <source>
        <dbReference type="Google" id="ProtNLM"/>
    </source>
</evidence>
<dbReference type="KEGG" id="ppn:Palpr_1559"/>
<dbReference type="HOGENOM" id="CLU_773058_0_0_10"/>
<dbReference type="Proteomes" id="UP000008718">
    <property type="component" value="Chromosome"/>
</dbReference>
<dbReference type="InterPro" id="IPR011044">
    <property type="entry name" value="Quino_amine_DH_bsu"/>
</dbReference>
<keyword evidence="1" id="KW-0732">Signal</keyword>
<dbReference type="eggNOG" id="COG3391">
    <property type="taxonomic scope" value="Bacteria"/>
</dbReference>
<gene>
    <name evidence="2" type="ordered locus">Palpr_1559</name>
</gene>
<evidence type="ECO:0000313" key="2">
    <source>
        <dbReference type="EMBL" id="ADQ79704.1"/>
    </source>
</evidence>
<dbReference type="EMBL" id="CP002345">
    <property type="protein sequence ID" value="ADQ79704.1"/>
    <property type="molecule type" value="Genomic_DNA"/>
</dbReference>
<keyword evidence="3" id="KW-1185">Reference proteome</keyword>
<accession>E4T4R0</accession>
<evidence type="ECO:0000256" key="1">
    <source>
        <dbReference type="SAM" id="SignalP"/>
    </source>
</evidence>
<evidence type="ECO:0000313" key="3">
    <source>
        <dbReference type="Proteomes" id="UP000008718"/>
    </source>
</evidence>
<reference key="1">
    <citation type="submission" date="2010-11" db="EMBL/GenBank/DDBJ databases">
        <title>The complete genome of Paludibacter propionicigenes DSM 17365.</title>
        <authorList>
            <consortium name="US DOE Joint Genome Institute (JGI-PGF)"/>
            <person name="Lucas S."/>
            <person name="Copeland A."/>
            <person name="Lapidus A."/>
            <person name="Bruce D."/>
            <person name="Goodwin L."/>
            <person name="Pitluck S."/>
            <person name="Kyrpides N."/>
            <person name="Mavromatis K."/>
            <person name="Ivanova N."/>
            <person name="Munk A.C."/>
            <person name="Brettin T."/>
            <person name="Detter J.C."/>
            <person name="Han C."/>
            <person name="Tapia R."/>
            <person name="Land M."/>
            <person name="Hauser L."/>
            <person name="Markowitz V."/>
            <person name="Cheng J.-F."/>
            <person name="Hugenholtz P."/>
            <person name="Woyke T."/>
            <person name="Wu D."/>
            <person name="Gronow S."/>
            <person name="Wellnitz S."/>
            <person name="Brambilla E."/>
            <person name="Klenk H.-P."/>
            <person name="Eisen J.A."/>
        </authorList>
    </citation>
    <scope>NUCLEOTIDE SEQUENCE</scope>
    <source>
        <strain>WB4</strain>
    </source>
</reference>
<feature type="signal peptide" evidence="1">
    <location>
        <begin position="1"/>
        <end position="19"/>
    </location>
</feature>
<sequence length="365" mass="42761">MKFIFICLLIYFSFFFSSCKNNNSEFPIIDLEGSIAVRNFNKMDWDKISKNVESIQLETSDSCLLVSPRIIDVTKSIIVVEDRSIIYIFNAKNGRLEQKIDRKGGGPEEYSSIMDVVVDSNESSLYINDSDKGKIIIYSFKGEFIKSLDINFVGSFNHTANNDFVVSFNPVRNNKNLVGFYDKTWRNIINLFDSKNEKGVLNKGFVFFNPIKTIGDKTYFKDEFSDTLYAIKNHIATPILTISKGKYKIAKTIAADFSKRQERKKYIFGEYGQIVNNYYFLAYYFQNEIISDIWDIKTSKLLYRNIAKNKFEYGFPLNLKSKEIYVWPNYVDEEFIYFFLKNNNFEERNEDLNPIIAKIRKDVFF</sequence>
<dbReference type="OrthoDB" id="1034283at2"/>
<protein>
    <recommendedName>
        <fullName evidence="4">6-bladed beta-propeller</fullName>
    </recommendedName>
</protein>
<reference evidence="2 3" key="2">
    <citation type="journal article" date="2011" name="Stand. Genomic Sci.">
        <title>Complete genome sequence of Paludibacter propionicigenes type strain (WB4).</title>
        <authorList>
            <person name="Gronow S."/>
            <person name="Munk C."/>
            <person name="Lapidus A."/>
            <person name="Nolan M."/>
            <person name="Lucas S."/>
            <person name="Hammon N."/>
            <person name="Deshpande S."/>
            <person name="Cheng J.F."/>
            <person name="Tapia R."/>
            <person name="Han C."/>
            <person name="Goodwin L."/>
            <person name="Pitluck S."/>
            <person name="Liolios K."/>
            <person name="Ivanova N."/>
            <person name="Mavromatis K."/>
            <person name="Mikhailova N."/>
            <person name="Pati A."/>
            <person name="Chen A."/>
            <person name="Palaniappan K."/>
            <person name="Land M."/>
            <person name="Hauser L."/>
            <person name="Chang Y.J."/>
            <person name="Jeffries C.D."/>
            <person name="Brambilla E."/>
            <person name="Rohde M."/>
            <person name="Goker M."/>
            <person name="Detter J.C."/>
            <person name="Woyke T."/>
            <person name="Bristow J."/>
            <person name="Eisen J.A."/>
            <person name="Markowitz V."/>
            <person name="Hugenholtz P."/>
            <person name="Kyrpides N.C."/>
            <person name="Klenk H.P."/>
        </authorList>
    </citation>
    <scope>NUCLEOTIDE SEQUENCE [LARGE SCALE GENOMIC DNA]</scope>
    <source>
        <strain evidence="3">DSM 17365 / JCM 13257 / WB4</strain>
    </source>
</reference>
<dbReference type="SUPFAM" id="SSF50969">
    <property type="entry name" value="YVTN repeat-like/Quinoprotein amine dehydrogenase"/>
    <property type="match status" value="1"/>
</dbReference>
<dbReference type="STRING" id="694427.Palpr_1559"/>
<feature type="chain" id="PRO_5003189037" description="6-bladed beta-propeller" evidence="1">
    <location>
        <begin position="20"/>
        <end position="365"/>
    </location>
</feature>
<dbReference type="PROSITE" id="PS51257">
    <property type="entry name" value="PROKAR_LIPOPROTEIN"/>
    <property type="match status" value="1"/>
</dbReference>
<dbReference type="InterPro" id="IPR011042">
    <property type="entry name" value="6-blade_b-propeller_TolB-like"/>
</dbReference>
<dbReference type="AlphaFoldDB" id="E4T4R0"/>
<dbReference type="Gene3D" id="2.120.10.30">
    <property type="entry name" value="TolB, C-terminal domain"/>
    <property type="match status" value="1"/>
</dbReference>
<proteinExistence type="predicted"/>
<name>E4T4R0_PALPW</name>
<dbReference type="Pfam" id="PF17170">
    <property type="entry name" value="DUF5128"/>
    <property type="match status" value="1"/>
</dbReference>
<organism evidence="2 3">
    <name type="scientific">Paludibacter propionicigenes (strain DSM 17365 / JCM 13257 / WB4)</name>
    <dbReference type="NCBI Taxonomy" id="694427"/>
    <lineage>
        <taxon>Bacteria</taxon>
        <taxon>Pseudomonadati</taxon>
        <taxon>Bacteroidota</taxon>
        <taxon>Bacteroidia</taxon>
        <taxon>Bacteroidales</taxon>
        <taxon>Paludibacteraceae</taxon>
        <taxon>Paludibacter</taxon>
    </lineage>
</organism>